<dbReference type="InterPro" id="IPR014729">
    <property type="entry name" value="Rossmann-like_a/b/a_fold"/>
</dbReference>
<evidence type="ECO:0000313" key="3">
    <source>
        <dbReference type="EMBL" id="QEA39415.1"/>
    </source>
</evidence>
<proteinExistence type="inferred from homology"/>
<dbReference type="InterPro" id="IPR006016">
    <property type="entry name" value="UspA"/>
</dbReference>
<dbReference type="KEGG" id="paur:FGL86_10220"/>
<dbReference type="InterPro" id="IPR006015">
    <property type="entry name" value="Universal_stress_UspA"/>
</dbReference>
<dbReference type="PANTHER" id="PTHR46268">
    <property type="entry name" value="STRESS RESPONSE PROTEIN NHAX"/>
    <property type="match status" value="1"/>
</dbReference>
<dbReference type="Gene3D" id="3.40.50.620">
    <property type="entry name" value="HUPs"/>
    <property type="match status" value="1"/>
</dbReference>
<name>A0A5B8SVA9_9GAMM</name>
<keyword evidence="4" id="KW-1185">Reference proteome</keyword>
<dbReference type="RefSeq" id="WP_147184467.1">
    <property type="nucleotide sequence ID" value="NZ_CP042382.1"/>
</dbReference>
<organism evidence="3 4">
    <name type="scientific">Pistricoccus aurantiacus</name>
    <dbReference type="NCBI Taxonomy" id="1883414"/>
    <lineage>
        <taxon>Bacteria</taxon>
        <taxon>Pseudomonadati</taxon>
        <taxon>Pseudomonadota</taxon>
        <taxon>Gammaproteobacteria</taxon>
        <taxon>Oceanospirillales</taxon>
        <taxon>Halomonadaceae</taxon>
        <taxon>Pistricoccus</taxon>
    </lineage>
</organism>
<gene>
    <name evidence="3" type="ORF">FGL86_10220</name>
</gene>
<protein>
    <submittedName>
        <fullName evidence="3">Universal stress protein</fullName>
    </submittedName>
</protein>
<dbReference type="Pfam" id="PF00582">
    <property type="entry name" value="Usp"/>
    <property type="match status" value="1"/>
</dbReference>
<dbReference type="PRINTS" id="PR01438">
    <property type="entry name" value="UNVRSLSTRESS"/>
</dbReference>
<evidence type="ECO:0000256" key="1">
    <source>
        <dbReference type="ARBA" id="ARBA00008791"/>
    </source>
</evidence>
<dbReference type="AlphaFoldDB" id="A0A5B8SVA9"/>
<dbReference type="PANTHER" id="PTHR46268:SF6">
    <property type="entry name" value="UNIVERSAL STRESS PROTEIN UP12"/>
    <property type="match status" value="1"/>
</dbReference>
<sequence>MFNTVLVAVDGSENSKKALNVACHLVKKEDNATLHILHIPESLSHDTVLVWGIGAIPMEASSKQVTAAGRKVVEGAKAEAQENGDFKIETHVEQGDPSRLILNKARDLGVEAIVLGSRGLGGFGGLIMGSVSHKVTHNAKSTVITVR</sequence>
<dbReference type="OrthoDB" id="5795499at2"/>
<comment type="similarity">
    <text evidence="1">Belongs to the universal stress protein A family.</text>
</comment>
<dbReference type="SUPFAM" id="SSF52402">
    <property type="entry name" value="Adenine nucleotide alpha hydrolases-like"/>
    <property type="match status" value="1"/>
</dbReference>
<accession>A0A5B8SVA9</accession>
<evidence type="ECO:0000259" key="2">
    <source>
        <dbReference type="Pfam" id="PF00582"/>
    </source>
</evidence>
<dbReference type="EMBL" id="CP042382">
    <property type="protein sequence ID" value="QEA39415.1"/>
    <property type="molecule type" value="Genomic_DNA"/>
</dbReference>
<reference evidence="3 4" key="1">
    <citation type="submission" date="2019-06" db="EMBL/GenBank/DDBJ databases">
        <title>Genome analyses of bacteria isolated from kimchi.</title>
        <authorList>
            <person name="Lee S."/>
            <person name="Ahn S."/>
            <person name="Roh S."/>
        </authorList>
    </citation>
    <scope>NUCLEOTIDE SEQUENCE [LARGE SCALE GENOMIC DNA]</scope>
    <source>
        <strain evidence="3 4">CBA4606</strain>
    </source>
</reference>
<dbReference type="Proteomes" id="UP000321272">
    <property type="component" value="Chromosome"/>
</dbReference>
<evidence type="ECO:0000313" key="4">
    <source>
        <dbReference type="Proteomes" id="UP000321272"/>
    </source>
</evidence>
<feature type="domain" description="UspA" evidence="2">
    <location>
        <begin position="1"/>
        <end position="147"/>
    </location>
</feature>